<dbReference type="PROSITE" id="PS50044">
    <property type="entry name" value="SIGMA54_3"/>
    <property type="match status" value="1"/>
</dbReference>
<evidence type="ECO:0000256" key="1">
    <source>
        <dbReference type="ARBA" id="ARBA00008798"/>
    </source>
</evidence>
<evidence type="ECO:0008006" key="14">
    <source>
        <dbReference type="Google" id="ProtNLM"/>
    </source>
</evidence>
<feature type="compositionally biased region" description="Basic and acidic residues" evidence="9">
    <location>
        <begin position="69"/>
        <end position="92"/>
    </location>
</feature>
<dbReference type="EMBL" id="JAAKYA010000087">
    <property type="protein sequence ID" value="NGO40382.1"/>
    <property type="molecule type" value="Genomic_DNA"/>
</dbReference>
<comment type="caution">
    <text evidence="12">The sequence shown here is derived from an EMBL/GenBank/DDBJ whole genome shotgun (WGS) entry which is preliminary data.</text>
</comment>
<evidence type="ECO:0000259" key="10">
    <source>
        <dbReference type="Pfam" id="PF04552"/>
    </source>
</evidence>
<dbReference type="Gene3D" id="1.10.10.1330">
    <property type="entry name" value="RNA polymerase sigma-54 factor, core-binding domain"/>
    <property type="match status" value="1"/>
</dbReference>
<keyword evidence="4" id="KW-0548">Nucleotidyltransferase</keyword>
<proteinExistence type="inferred from homology"/>
<feature type="compositionally biased region" description="Low complexity" evidence="9">
    <location>
        <begin position="573"/>
        <end position="584"/>
    </location>
</feature>
<dbReference type="Pfam" id="PF00309">
    <property type="entry name" value="Sigma54_AID"/>
    <property type="match status" value="1"/>
</dbReference>
<dbReference type="GO" id="GO:0006352">
    <property type="term" value="P:DNA-templated transcription initiation"/>
    <property type="evidence" value="ECO:0007669"/>
    <property type="project" value="InterPro"/>
</dbReference>
<accession>A0A6M1S059</accession>
<evidence type="ECO:0000256" key="3">
    <source>
        <dbReference type="ARBA" id="ARBA00022679"/>
    </source>
</evidence>
<dbReference type="GO" id="GO:0016779">
    <property type="term" value="F:nucleotidyltransferase activity"/>
    <property type="evidence" value="ECO:0007669"/>
    <property type="project" value="UniProtKB-KW"/>
</dbReference>
<dbReference type="InterPro" id="IPR007046">
    <property type="entry name" value="RNA_pol_sigma_54_core-bd"/>
</dbReference>
<dbReference type="PANTHER" id="PTHR32248">
    <property type="entry name" value="RNA POLYMERASE SIGMA-54 FACTOR"/>
    <property type="match status" value="1"/>
</dbReference>
<gene>
    <name evidence="12" type="ORF">G4L39_13390</name>
</gene>
<dbReference type="Gene3D" id="1.10.260.40">
    <property type="entry name" value="lambda repressor-like DNA-binding domains"/>
    <property type="match status" value="1"/>
</dbReference>
<dbReference type="Proteomes" id="UP000477311">
    <property type="component" value="Unassembled WGS sequence"/>
</dbReference>
<dbReference type="GO" id="GO:0003677">
    <property type="term" value="F:DNA binding"/>
    <property type="evidence" value="ECO:0007669"/>
    <property type="project" value="UniProtKB-KW"/>
</dbReference>
<feature type="domain" description="RNA polymerase sigma factor 54 core-binding" evidence="11">
    <location>
        <begin position="140"/>
        <end position="322"/>
    </location>
</feature>
<dbReference type="PROSITE" id="PS00718">
    <property type="entry name" value="SIGMA54_2"/>
    <property type="match status" value="1"/>
</dbReference>
<comment type="similarity">
    <text evidence="1">Belongs to the sigma-54 factor family.</text>
</comment>
<evidence type="ECO:0000256" key="2">
    <source>
        <dbReference type="ARBA" id="ARBA00022478"/>
    </source>
</evidence>
<dbReference type="Pfam" id="PF04552">
    <property type="entry name" value="Sigma54_DBD"/>
    <property type="match status" value="1"/>
</dbReference>
<feature type="domain" description="RNA polymerase sigma factor 54 DNA-binding" evidence="10">
    <location>
        <begin position="405"/>
        <end position="562"/>
    </location>
</feature>
<evidence type="ECO:0000256" key="6">
    <source>
        <dbReference type="ARBA" id="ARBA00023082"/>
    </source>
</evidence>
<dbReference type="AlphaFoldDB" id="A0A6M1S059"/>
<evidence type="ECO:0000256" key="5">
    <source>
        <dbReference type="ARBA" id="ARBA00023015"/>
    </source>
</evidence>
<dbReference type="InterPro" id="IPR000394">
    <property type="entry name" value="RNA_pol_sigma_54"/>
</dbReference>
<protein>
    <recommendedName>
        <fullName evidence="14">RNA polymerase factor sigma-54</fullName>
    </recommendedName>
</protein>
<keyword evidence="6" id="KW-0731">Sigma factor</keyword>
<feature type="compositionally biased region" description="Low complexity" evidence="9">
    <location>
        <begin position="601"/>
        <end position="630"/>
    </location>
</feature>
<dbReference type="RefSeq" id="WP_165108923.1">
    <property type="nucleotide sequence ID" value="NZ_JAAKYA010000087.1"/>
</dbReference>
<keyword evidence="5" id="KW-0805">Transcription regulation</keyword>
<dbReference type="InterPro" id="IPR007634">
    <property type="entry name" value="RNA_pol_sigma_54_DNA-bd"/>
</dbReference>
<feature type="region of interest" description="Disordered" evidence="9">
    <location>
        <begin position="566"/>
        <end position="713"/>
    </location>
</feature>
<dbReference type="InterPro" id="IPR038709">
    <property type="entry name" value="RpoN_core-bd_sf"/>
</dbReference>
<dbReference type="GO" id="GO:0001216">
    <property type="term" value="F:DNA-binding transcription activator activity"/>
    <property type="evidence" value="ECO:0007669"/>
    <property type="project" value="InterPro"/>
</dbReference>
<evidence type="ECO:0000313" key="12">
    <source>
        <dbReference type="EMBL" id="NGO40382.1"/>
    </source>
</evidence>
<evidence type="ECO:0000256" key="9">
    <source>
        <dbReference type="SAM" id="MobiDB-lite"/>
    </source>
</evidence>
<feature type="compositionally biased region" description="Pro residues" evidence="9">
    <location>
        <begin position="651"/>
        <end position="666"/>
    </location>
</feature>
<keyword evidence="8" id="KW-0804">Transcription</keyword>
<evidence type="ECO:0000313" key="13">
    <source>
        <dbReference type="Proteomes" id="UP000477311"/>
    </source>
</evidence>
<evidence type="ECO:0000259" key="11">
    <source>
        <dbReference type="Pfam" id="PF04963"/>
    </source>
</evidence>
<evidence type="ECO:0000256" key="8">
    <source>
        <dbReference type="ARBA" id="ARBA00023163"/>
    </source>
</evidence>
<evidence type="ECO:0000256" key="7">
    <source>
        <dbReference type="ARBA" id="ARBA00023125"/>
    </source>
</evidence>
<dbReference type="Gene3D" id="1.10.10.60">
    <property type="entry name" value="Homeodomain-like"/>
    <property type="match status" value="1"/>
</dbReference>
<evidence type="ECO:0000256" key="4">
    <source>
        <dbReference type="ARBA" id="ARBA00022695"/>
    </source>
</evidence>
<dbReference type="Pfam" id="PF04963">
    <property type="entry name" value="Sigma54_CBD"/>
    <property type="match status" value="1"/>
</dbReference>
<dbReference type="GO" id="GO:0016987">
    <property type="term" value="F:sigma factor activity"/>
    <property type="evidence" value="ECO:0007669"/>
    <property type="project" value="UniProtKB-KW"/>
</dbReference>
<reference evidence="12 13" key="1">
    <citation type="submission" date="2020-02" db="EMBL/GenBank/DDBJ databases">
        <title>Draft genome sequence of Limisphaera ngatamarikiensis NGM72.4T, a thermophilic Verrucomicrobia grouped in subdivision 3.</title>
        <authorList>
            <person name="Carere C.R."/>
            <person name="Steen J."/>
            <person name="Hugenholtz P."/>
            <person name="Stott M.B."/>
        </authorList>
    </citation>
    <scope>NUCLEOTIDE SEQUENCE [LARGE SCALE GENOMIC DNA]</scope>
    <source>
        <strain evidence="12 13">NGM72.4</strain>
    </source>
</reference>
<feature type="region of interest" description="Disordered" evidence="9">
    <location>
        <begin position="69"/>
        <end position="93"/>
    </location>
</feature>
<dbReference type="InterPro" id="IPR010982">
    <property type="entry name" value="Lambda_DNA-bd_dom_sf"/>
</dbReference>
<dbReference type="PANTHER" id="PTHR32248:SF4">
    <property type="entry name" value="RNA POLYMERASE SIGMA-54 FACTOR"/>
    <property type="match status" value="1"/>
</dbReference>
<keyword evidence="13" id="KW-1185">Reference proteome</keyword>
<feature type="compositionally biased region" description="Low complexity" evidence="9">
    <location>
        <begin position="675"/>
        <end position="691"/>
    </location>
</feature>
<keyword evidence="7" id="KW-0238">DNA-binding</keyword>
<feature type="compositionally biased region" description="Polar residues" evidence="9">
    <location>
        <begin position="703"/>
        <end position="713"/>
    </location>
</feature>
<name>A0A6M1S059_9BACT</name>
<keyword evidence="3" id="KW-0808">Transferase</keyword>
<dbReference type="GO" id="GO:0000428">
    <property type="term" value="C:DNA-directed RNA polymerase complex"/>
    <property type="evidence" value="ECO:0007669"/>
    <property type="project" value="UniProtKB-KW"/>
</dbReference>
<sequence>MAQGLHLSQRLTQSLILAPQLQQSLALLQAPLLELKSLVEQELQQNPALEELPPGTADAENPVAHAADLERLDPAEPPPDVRYDPTVERPGEPVDDFQAELDRLLQMDQEWREHFHQTQLAQQVTPEDEERRQFMFDSLVATPSLQQDLLEQMRESDLPEADYPVGELIIGNVDDRGYLTATVEEIAREAGTTPDHVERVLRVIQSLEPPGVAARNLQECLLLQLERAGQQDSLEYRIIRDHMDLLARRKVPELARLTGATVEEVQAALQRIARLDPRPGRAYAPDTDLYVVPEVFVQKVGDEYVVTANQDYLPRLRISPTYRDLMSRAPVDTVALAQAFEGCAGEVRALLEQALEAIRAEKDQEALQRLKQIAEHPDLTRAQRQALQVAQAQLMEKAAFVEARNFIREKIRAGRFLIRSIAQRQETILNIAREIVKRQRDFFDKGPAHLKPLTMAAVAEAVGVHETTVSRAVNGKYMQTPRGLFEMRYFFSTGIRTASGDGLSNTSVKEMIAEIFRNEDPAHPLSDDAVVRILKQRGIEIARRTVAKYRMELGILASNLRRVYTSRPKVRETGPAPTTTDTATFSGPRPTQAPGSGVQTESTPSPSEPAPAMAEPVSAPAPNPADSNAPTSGAGQPAHPPATIDAEPIATPNPPAPSCAPEPVPSNPDASCARAAAAPITAATPTGGAPIESVTPAACGNDEPSSQPEGRPG</sequence>
<keyword evidence="2" id="KW-0240">DNA-directed RNA polymerase</keyword>
<organism evidence="12 13">
    <name type="scientific">Limisphaera ngatamarikiensis</name>
    <dbReference type="NCBI Taxonomy" id="1324935"/>
    <lineage>
        <taxon>Bacteria</taxon>
        <taxon>Pseudomonadati</taxon>
        <taxon>Verrucomicrobiota</taxon>
        <taxon>Verrucomicrobiia</taxon>
        <taxon>Limisphaerales</taxon>
        <taxon>Limisphaeraceae</taxon>
        <taxon>Limisphaera</taxon>
    </lineage>
</organism>